<evidence type="ECO:0000256" key="4">
    <source>
        <dbReference type="SAM" id="MobiDB-lite"/>
    </source>
</evidence>
<evidence type="ECO:0000256" key="3">
    <source>
        <dbReference type="SAM" id="Coils"/>
    </source>
</evidence>
<evidence type="ECO:0000313" key="6">
    <source>
        <dbReference type="Proteomes" id="UP001346149"/>
    </source>
</evidence>
<feature type="compositionally biased region" description="Polar residues" evidence="4">
    <location>
        <begin position="162"/>
        <end position="176"/>
    </location>
</feature>
<dbReference type="EMBL" id="JAXQNO010000006">
    <property type="protein sequence ID" value="KAK4796118.1"/>
    <property type="molecule type" value="Genomic_DNA"/>
</dbReference>
<dbReference type="AlphaFoldDB" id="A0AAN7MIG7"/>
<feature type="compositionally biased region" description="Basic and acidic residues" evidence="4">
    <location>
        <begin position="177"/>
        <end position="188"/>
    </location>
</feature>
<dbReference type="InterPro" id="IPR008545">
    <property type="entry name" value="Web"/>
</dbReference>
<dbReference type="PANTHER" id="PTHR32054">
    <property type="entry name" value="HEAVY CHAIN, PUTATIVE, EXPRESSED-RELATED-RELATED"/>
    <property type="match status" value="1"/>
</dbReference>
<comment type="similarity">
    <text evidence="1">Belongs to the WEB family.</text>
</comment>
<feature type="coiled-coil region" evidence="3">
    <location>
        <begin position="539"/>
        <end position="573"/>
    </location>
</feature>
<dbReference type="Pfam" id="PF05701">
    <property type="entry name" value="WEMBL"/>
    <property type="match status" value="1"/>
</dbReference>
<evidence type="ECO:0000256" key="2">
    <source>
        <dbReference type="ARBA" id="ARBA00023054"/>
    </source>
</evidence>
<feature type="region of interest" description="Disordered" evidence="4">
    <location>
        <begin position="211"/>
        <end position="243"/>
    </location>
</feature>
<protein>
    <recommendedName>
        <fullName evidence="7">Protein WEAK CHLOROPLAST MOVEMENT UNDER BLUE LIGHT 1</fullName>
    </recommendedName>
</protein>
<dbReference type="PANTHER" id="PTHR32054:SF31">
    <property type="entry name" value="PROTEIN WEAK CHLOROPLAST MOVEMENT UNDER BLUE LIGHT 1"/>
    <property type="match status" value="1"/>
</dbReference>
<dbReference type="Proteomes" id="UP001346149">
    <property type="component" value="Unassembled WGS sequence"/>
</dbReference>
<dbReference type="GO" id="GO:0009904">
    <property type="term" value="P:chloroplast accumulation movement"/>
    <property type="evidence" value="ECO:0007669"/>
    <property type="project" value="TreeGrafter"/>
</dbReference>
<organism evidence="5 6">
    <name type="scientific">Trapa natans</name>
    <name type="common">Water chestnut</name>
    <dbReference type="NCBI Taxonomy" id="22666"/>
    <lineage>
        <taxon>Eukaryota</taxon>
        <taxon>Viridiplantae</taxon>
        <taxon>Streptophyta</taxon>
        <taxon>Embryophyta</taxon>
        <taxon>Tracheophyta</taxon>
        <taxon>Spermatophyta</taxon>
        <taxon>Magnoliopsida</taxon>
        <taxon>eudicotyledons</taxon>
        <taxon>Gunneridae</taxon>
        <taxon>Pentapetalae</taxon>
        <taxon>rosids</taxon>
        <taxon>malvids</taxon>
        <taxon>Myrtales</taxon>
        <taxon>Lythraceae</taxon>
        <taxon>Trapa</taxon>
    </lineage>
</organism>
<evidence type="ECO:0008006" key="7">
    <source>
        <dbReference type="Google" id="ProtNLM"/>
    </source>
</evidence>
<keyword evidence="2 3" id="KW-0175">Coiled coil</keyword>
<reference evidence="5 6" key="1">
    <citation type="journal article" date="2023" name="Hortic Res">
        <title>Pangenome of water caltrop reveals structural variations and asymmetric subgenome divergence after allopolyploidization.</title>
        <authorList>
            <person name="Zhang X."/>
            <person name="Chen Y."/>
            <person name="Wang L."/>
            <person name="Yuan Y."/>
            <person name="Fang M."/>
            <person name="Shi L."/>
            <person name="Lu R."/>
            <person name="Comes H.P."/>
            <person name="Ma Y."/>
            <person name="Chen Y."/>
            <person name="Huang G."/>
            <person name="Zhou Y."/>
            <person name="Zheng Z."/>
            <person name="Qiu Y."/>
        </authorList>
    </citation>
    <scope>NUCLEOTIDE SEQUENCE [LARGE SCALE GENOMIC DNA]</scope>
    <source>
        <strain evidence="5">F231</strain>
    </source>
</reference>
<dbReference type="GO" id="GO:0005829">
    <property type="term" value="C:cytosol"/>
    <property type="evidence" value="ECO:0007669"/>
    <property type="project" value="TreeGrafter"/>
</dbReference>
<feature type="compositionally biased region" description="Polar residues" evidence="4">
    <location>
        <begin position="97"/>
        <end position="110"/>
    </location>
</feature>
<accession>A0AAN7MIG7</accession>
<feature type="compositionally biased region" description="Polar residues" evidence="4">
    <location>
        <begin position="843"/>
        <end position="884"/>
    </location>
</feature>
<sequence length="920" mass="100820">MLGSSNLHNCSHCFLLCPGGLPPCSSSPSMEEVKSTRGTTAPPESSPSYHNEPPSPLAHVISNVSGDLDSRTLSSSSQENSSEVVAVEDTYSVPSGHDQTLGENSSSTSLLPVEETEDQKEYVVTDTSDNGAFPANLQVSLEDDKKREESPIPTRTAPEAPVTSQKTYPQTPSTVLEESKMEAGKDEPSISAANVGDGTVKLCPINTEVKNSASSAVTGTPYRNGGSPVLGSPRTESPRTASGRELIEGRGLVDTAAPFESVKEAVSKFGGIVDWKAHRIETVERRKVVDDELEKVQKEILEYKRQSETAEMQKLQVVKELDSRKRLIEELKLNLEKVQTEEHQARQDSELAKLRVEEMEQGVADDASVAAKAQLEVARARYTTALSELNSVKEELESLRKEYASLVEEKGSAVQRAEEVVAASKEVEKTVEELTIELISSKEALESARAAHFQAEEQQIGAAMARDQDCFNWEKELKWAEEELQKLNQQLQLSRDLRSKLDCASALLADLKVELAAYMESNLNEAGDKELDDPEKTAHKDLQAAVDSAKKELEEVKLNIEKATAEVACLKVAANLLMSELNMEKSALETVRQREGMASIAMASLVADLEQTRTGIADAQAKEKGAKEKMVEIPKLLQEVAQEADGAKAMVQSAGEELRRVKEEAEQARAGVSTLESQLHAARKEIEAAQASEKLALAAIKALHESELAQPASEADSPSSVVALSLEEYYDLSKQAHEAEEQANMRVAAVFCQIDRAKESELVSLETLEEASNEMAQRKEALQEALEKAERANEGKLRVEQELRKWRAEHEQQRRKSSTGAAPEPSKSVPSLRADSRLDQDEPSNATERNESNNSVSVLSPVGPTQRNSSQSSNCMSPTETEPSSPDIKNVKKKKKKPFFPRFLFFLSRKKTHSSNSKTT</sequence>
<evidence type="ECO:0000256" key="1">
    <source>
        <dbReference type="ARBA" id="ARBA00005485"/>
    </source>
</evidence>
<keyword evidence="6" id="KW-1185">Reference proteome</keyword>
<name>A0AAN7MIG7_TRANT</name>
<feature type="coiled-coil region" evidence="3">
    <location>
        <begin position="286"/>
        <end position="348"/>
    </location>
</feature>
<dbReference type="GO" id="GO:0009903">
    <property type="term" value="P:chloroplast avoidance movement"/>
    <property type="evidence" value="ECO:0007669"/>
    <property type="project" value="TreeGrafter"/>
</dbReference>
<evidence type="ECO:0000313" key="5">
    <source>
        <dbReference type="EMBL" id="KAK4796118.1"/>
    </source>
</evidence>
<gene>
    <name evidence="5" type="ORF">SAY86_028444</name>
</gene>
<feature type="compositionally biased region" description="Polar residues" evidence="4">
    <location>
        <begin position="36"/>
        <end position="49"/>
    </location>
</feature>
<feature type="compositionally biased region" description="Low complexity" evidence="4">
    <location>
        <begin position="74"/>
        <end position="88"/>
    </location>
</feature>
<feature type="coiled-coil region" evidence="3">
    <location>
        <begin position="637"/>
        <end position="692"/>
    </location>
</feature>
<proteinExistence type="inferred from homology"/>
<feature type="region of interest" description="Disordered" evidence="4">
    <location>
        <begin position="807"/>
        <end position="895"/>
    </location>
</feature>
<feature type="coiled-coil region" evidence="3">
    <location>
        <begin position="375"/>
        <end position="497"/>
    </location>
</feature>
<feature type="region of interest" description="Disordered" evidence="4">
    <location>
        <begin position="25"/>
        <end position="197"/>
    </location>
</feature>
<comment type="caution">
    <text evidence="5">The sequence shown here is derived from an EMBL/GenBank/DDBJ whole genome shotgun (WGS) entry which is preliminary data.</text>
</comment>